<reference evidence="1" key="1">
    <citation type="journal article" date="2015" name="Nature">
        <title>Complex archaea that bridge the gap between prokaryotes and eukaryotes.</title>
        <authorList>
            <person name="Spang A."/>
            <person name="Saw J.H."/>
            <person name="Jorgensen S.L."/>
            <person name="Zaremba-Niedzwiedzka K."/>
            <person name="Martijn J."/>
            <person name="Lind A.E."/>
            <person name="van Eijk R."/>
            <person name="Schleper C."/>
            <person name="Guy L."/>
            <person name="Ettema T.J."/>
        </authorList>
    </citation>
    <scope>NUCLEOTIDE SEQUENCE</scope>
</reference>
<dbReference type="EMBL" id="LAZR01006941">
    <property type="protein sequence ID" value="KKM88567.1"/>
    <property type="molecule type" value="Genomic_DNA"/>
</dbReference>
<gene>
    <name evidence="1" type="ORF">LCGC14_1257400</name>
</gene>
<organism evidence="1">
    <name type="scientific">marine sediment metagenome</name>
    <dbReference type="NCBI Taxonomy" id="412755"/>
    <lineage>
        <taxon>unclassified sequences</taxon>
        <taxon>metagenomes</taxon>
        <taxon>ecological metagenomes</taxon>
    </lineage>
</organism>
<evidence type="ECO:0000313" key="1">
    <source>
        <dbReference type="EMBL" id="KKM88567.1"/>
    </source>
</evidence>
<comment type="caution">
    <text evidence="1">The sequence shown here is derived from an EMBL/GenBank/DDBJ whole genome shotgun (WGS) entry which is preliminary data.</text>
</comment>
<protein>
    <submittedName>
        <fullName evidence="1">Uncharacterized protein</fullName>
    </submittedName>
</protein>
<dbReference type="AlphaFoldDB" id="A0A0F9P532"/>
<proteinExistence type="predicted"/>
<name>A0A0F9P532_9ZZZZ</name>
<sequence>MSFDPPTKQTLGYLVEQPNENTDLIALSNTAHYRFGSFSLPVGDFPVKTFDVALTHRGNAYDYAFRKLKSSVVMGSIAYLPINAQPFFRALANWTSGVANVAGSVYRITPITSGKTVPFTVREVDYGASSGSYHSITGNRTKSLSVGIDLRNPSSPLAAAETFWGRDEVAPQFAGASTGLAYPGGASFNTAYRKDTNMLFAWDLNGDNVDYKDDLIDFTILFDNLNLKGMIDAQVPINNIYQGNRSISCSFTVLRGSDTSVYDDITGQTDASNLDLRFKIYQENDATEYIQLDMQQLTGITATRNFVRTTEEILPAYRINALIQNLLVDFDDGLTAGTFYGNGL</sequence>
<accession>A0A0F9P532</accession>